<feature type="region of interest" description="Disordered" evidence="2">
    <location>
        <begin position="161"/>
        <end position="184"/>
    </location>
</feature>
<accession>A0ABS4R2H1</accession>
<evidence type="ECO:0000259" key="3">
    <source>
        <dbReference type="SMART" id="SM00760"/>
    </source>
</evidence>
<gene>
    <name evidence="4" type="ORF">J2Z31_003625</name>
</gene>
<keyword evidence="5" id="KW-1185">Reference proteome</keyword>
<reference evidence="4 5" key="1">
    <citation type="submission" date="2021-03" db="EMBL/GenBank/DDBJ databases">
        <title>Genomic Encyclopedia of Type Strains, Phase IV (KMG-IV): sequencing the most valuable type-strain genomes for metagenomic binning, comparative biology and taxonomic classification.</title>
        <authorList>
            <person name="Goeker M."/>
        </authorList>
    </citation>
    <scope>NUCLEOTIDE SEQUENCE [LARGE SCALE GENOMIC DNA]</scope>
    <source>
        <strain evidence="4 5">DSM 13372</strain>
    </source>
</reference>
<organism evidence="4 5">
    <name type="scientific">Sinorhizobium kostiense</name>
    <dbReference type="NCBI Taxonomy" id="76747"/>
    <lineage>
        <taxon>Bacteria</taxon>
        <taxon>Pseudomonadati</taxon>
        <taxon>Pseudomonadota</taxon>
        <taxon>Alphaproteobacteria</taxon>
        <taxon>Hyphomicrobiales</taxon>
        <taxon>Rhizobiaceae</taxon>
        <taxon>Sinorhizobium/Ensifer group</taxon>
        <taxon>Sinorhizobium</taxon>
    </lineage>
</organism>
<dbReference type="SUPFAM" id="SSF48295">
    <property type="entry name" value="TrpR-like"/>
    <property type="match status" value="1"/>
</dbReference>
<dbReference type="Proteomes" id="UP000730739">
    <property type="component" value="Unassembled WGS sequence"/>
</dbReference>
<protein>
    <submittedName>
        <fullName evidence="4">Chromosomal replication initiator protein</fullName>
    </submittedName>
</protein>
<sequence length="184" mass="19802">MTNPELTRQHRHYGAVRERLVGAAASGGRSAVLARLEAEAAELAQENAAHRRQIAALEADLADAEARLLAQAKALLSGRSSGADDGAGEERRSVEAIVASVLADFPGVSWDDIISVRRERRLVKPRHACMRAVYQSRPDLSLPRIGRIFRRDHSTVLAAVKAEPEERPASTQGGAGRLSDAQGL</sequence>
<dbReference type="EMBL" id="JAGILA010000004">
    <property type="protein sequence ID" value="MBP2237111.1"/>
    <property type="molecule type" value="Genomic_DNA"/>
</dbReference>
<evidence type="ECO:0000256" key="1">
    <source>
        <dbReference type="SAM" id="Coils"/>
    </source>
</evidence>
<proteinExistence type="predicted"/>
<feature type="domain" description="Chromosomal replication initiator DnaA C-terminal" evidence="3">
    <location>
        <begin position="93"/>
        <end position="163"/>
    </location>
</feature>
<dbReference type="Pfam" id="PF08299">
    <property type="entry name" value="Bac_DnaA_C"/>
    <property type="match status" value="1"/>
</dbReference>
<evidence type="ECO:0000313" key="5">
    <source>
        <dbReference type="Proteomes" id="UP000730739"/>
    </source>
</evidence>
<evidence type="ECO:0000256" key="2">
    <source>
        <dbReference type="SAM" id="MobiDB-lite"/>
    </source>
</evidence>
<evidence type="ECO:0000313" key="4">
    <source>
        <dbReference type="EMBL" id="MBP2237111.1"/>
    </source>
</evidence>
<dbReference type="RefSeq" id="WP_209602865.1">
    <property type="nucleotide sequence ID" value="NZ_JAGILA010000004.1"/>
</dbReference>
<dbReference type="InterPro" id="IPR013159">
    <property type="entry name" value="DnaA_C"/>
</dbReference>
<feature type="coiled-coil region" evidence="1">
    <location>
        <begin position="33"/>
        <end position="74"/>
    </location>
</feature>
<name>A0ABS4R2H1_9HYPH</name>
<dbReference type="InterPro" id="IPR010921">
    <property type="entry name" value="Trp_repressor/repl_initiator"/>
</dbReference>
<dbReference type="SMART" id="SM00760">
    <property type="entry name" value="Bac_DnaA_C"/>
    <property type="match status" value="1"/>
</dbReference>
<comment type="caution">
    <text evidence="4">The sequence shown here is derived from an EMBL/GenBank/DDBJ whole genome shotgun (WGS) entry which is preliminary data.</text>
</comment>
<dbReference type="CDD" id="cd06571">
    <property type="entry name" value="Bac_DnaA_C"/>
    <property type="match status" value="1"/>
</dbReference>
<dbReference type="Gene3D" id="1.10.1750.10">
    <property type="match status" value="1"/>
</dbReference>
<keyword evidence="1" id="KW-0175">Coiled coil</keyword>